<evidence type="ECO:0000259" key="3">
    <source>
        <dbReference type="Pfam" id="PF03732"/>
    </source>
</evidence>
<dbReference type="PROSITE" id="PS51375">
    <property type="entry name" value="PPR"/>
    <property type="match status" value="2"/>
</dbReference>
<evidence type="ECO:0000256" key="1">
    <source>
        <dbReference type="ARBA" id="ARBA00022737"/>
    </source>
</evidence>
<organism evidence="4 5">
    <name type="scientific">Centaurea solstitialis</name>
    <name type="common">yellow star-thistle</name>
    <dbReference type="NCBI Taxonomy" id="347529"/>
    <lineage>
        <taxon>Eukaryota</taxon>
        <taxon>Viridiplantae</taxon>
        <taxon>Streptophyta</taxon>
        <taxon>Embryophyta</taxon>
        <taxon>Tracheophyta</taxon>
        <taxon>Spermatophyta</taxon>
        <taxon>Magnoliopsida</taxon>
        <taxon>eudicotyledons</taxon>
        <taxon>Gunneridae</taxon>
        <taxon>Pentapetalae</taxon>
        <taxon>asterids</taxon>
        <taxon>campanulids</taxon>
        <taxon>Asterales</taxon>
        <taxon>Asteraceae</taxon>
        <taxon>Carduoideae</taxon>
        <taxon>Cardueae</taxon>
        <taxon>Centaureinae</taxon>
        <taxon>Centaurea</taxon>
    </lineage>
</organism>
<dbReference type="NCBIfam" id="TIGR00756">
    <property type="entry name" value="PPR"/>
    <property type="match status" value="2"/>
</dbReference>
<keyword evidence="1" id="KW-0677">Repeat</keyword>
<reference evidence="4" key="1">
    <citation type="submission" date="2023-03" db="EMBL/GenBank/DDBJ databases">
        <title>Chromosome-scale reference genome and RAD-based genetic map of yellow starthistle (Centaurea solstitialis) reveal putative structural variation and QTLs associated with invader traits.</title>
        <authorList>
            <person name="Reatini B."/>
            <person name="Cang F.A."/>
            <person name="Jiang Q."/>
            <person name="Mckibben M.T.W."/>
            <person name="Barker M.S."/>
            <person name="Rieseberg L.H."/>
            <person name="Dlugosch K.M."/>
        </authorList>
    </citation>
    <scope>NUCLEOTIDE SEQUENCE</scope>
    <source>
        <strain evidence="4">CAN-66</strain>
        <tissue evidence="4">Leaf</tissue>
    </source>
</reference>
<dbReference type="AlphaFoldDB" id="A0AA38T9N2"/>
<dbReference type="Gene3D" id="1.25.40.10">
    <property type="entry name" value="Tetratricopeptide repeat domain"/>
    <property type="match status" value="2"/>
</dbReference>
<evidence type="ECO:0000256" key="2">
    <source>
        <dbReference type="PROSITE-ProRule" id="PRU00708"/>
    </source>
</evidence>
<dbReference type="Pfam" id="PF13041">
    <property type="entry name" value="PPR_2"/>
    <property type="match status" value="2"/>
</dbReference>
<dbReference type="EMBL" id="JARYMX010000005">
    <property type="protein sequence ID" value="KAJ9547362.1"/>
    <property type="molecule type" value="Genomic_DNA"/>
</dbReference>
<gene>
    <name evidence="4" type="ORF">OSB04_019905</name>
</gene>
<comment type="caution">
    <text evidence="4">The sequence shown here is derived from an EMBL/GenBank/DDBJ whole genome shotgun (WGS) entry which is preliminary data.</text>
</comment>
<dbReference type="InterPro" id="IPR011990">
    <property type="entry name" value="TPR-like_helical_dom_sf"/>
</dbReference>
<evidence type="ECO:0000313" key="5">
    <source>
        <dbReference type="Proteomes" id="UP001172457"/>
    </source>
</evidence>
<feature type="repeat" description="PPR" evidence="2">
    <location>
        <begin position="10"/>
        <end position="45"/>
    </location>
</feature>
<dbReference type="PANTHER" id="PTHR47937">
    <property type="entry name" value="PLASTID TRANSCRIPTIONALLY ACTIVE CHROMOSOME 2-LIKE PROTEIN"/>
    <property type="match status" value="1"/>
</dbReference>
<evidence type="ECO:0000313" key="4">
    <source>
        <dbReference type="EMBL" id="KAJ9547362.1"/>
    </source>
</evidence>
<protein>
    <recommendedName>
        <fullName evidence="3">Retrotransposon gag domain-containing protein</fullName>
    </recommendedName>
</protein>
<proteinExistence type="predicted"/>
<dbReference type="Pfam" id="PF03732">
    <property type="entry name" value="Retrotrans_gag"/>
    <property type="match status" value="1"/>
</dbReference>
<feature type="domain" description="Retrotransposon gag" evidence="3">
    <location>
        <begin position="245"/>
        <end position="307"/>
    </location>
</feature>
<sequence length="319" mass="36342">MRDHEGIVSNVVTYNALIRGLCEDECHWDDVLKTFHEMKAKGPSSDVSWKLFAITGQLTKHSPPSVPWTISRSITTFACTPPSLRDLFEEVGVRGLKHNLRSYTVMIDGFNRAGMTTEAKALFVKMVEAGCQPDSITLNVFFQGLIWIEELEIIDRLFKVLVARGFSPDLRTAHLLSRPQRRRGYDLRTAESLFNDMVQPSTPLSAVEFHASLTSGKSLRLVAAIEANPKQTWEIKDCDMGEDEKKNLRANFLPHNFQRMMYQRLQNLKQGARSVDDYTTEFYKLIARNDIQESEAYLVSRYIGGLRGQIMDSVNLFDP</sequence>
<dbReference type="Proteomes" id="UP001172457">
    <property type="component" value="Chromosome 5"/>
</dbReference>
<dbReference type="PANTHER" id="PTHR47937:SF2">
    <property type="entry name" value="PENTATRICOPEPTIDE (PPR) REPEAT-CONTAINING PROTEIN, PF01535'-RELATED"/>
    <property type="match status" value="1"/>
</dbReference>
<accession>A0AA38T9N2</accession>
<keyword evidence="5" id="KW-1185">Reference proteome</keyword>
<dbReference type="InterPro" id="IPR002885">
    <property type="entry name" value="PPR_rpt"/>
</dbReference>
<feature type="repeat" description="PPR" evidence="2">
    <location>
        <begin position="99"/>
        <end position="133"/>
    </location>
</feature>
<name>A0AA38T9N2_9ASTR</name>
<dbReference type="InterPro" id="IPR052308">
    <property type="entry name" value="PPR_domain-containing"/>
</dbReference>
<dbReference type="InterPro" id="IPR005162">
    <property type="entry name" value="Retrotrans_gag_dom"/>
</dbReference>